<gene>
    <name evidence="3" type="ORF">BDV28DRAFT_150536</name>
</gene>
<evidence type="ECO:0000259" key="2">
    <source>
        <dbReference type="Pfam" id="PF01636"/>
    </source>
</evidence>
<feature type="domain" description="Aminoglycoside phosphotransferase" evidence="2">
    <location>
        <begin position="59"/>
        <end position="173"/>
    </location>
</feature>
<protein>
    <submittedName>
        <fullName evidence="3">Kinase-like domain-containing protein</fullName>
    </submittedName>
</protein>
<name>A0A5N6YZL5_9EURO</name>
<keyword evidence="4" id="KW-1185">Reference proteome</keyword>
<evidence type="ECO:0000313" key="4">
    <source>
        <dbReference type="Proteomes" id="UP000327118"/>
    </source>
</evidence>
<dbReference type="GO" id="GO:0005739">
    <property type="term" value="C:mitochondrion"/>
    <property type="evidence" value="ECO:0007669"/>
    <property type="project" value="TreeGrafter"/>
</dbReference>
<dbReference type="EMBL" id="ML739200">
    <property type="protein sequence ID" value="KAE8350854.1"/>
    <property type="molecule type" value="Genomic_DNA"/>
</dbReference>
<keyword evidence="3" id="KW-0808">Transferase</keyword>
<dbReference type="OrthoDB" id="10003767at2759"/>
<dbReference type="AlphaFoldDB" id="A0A5N6YZL5"/>
<dbReference type="PANTHER" id="PTHR36091">
    <property type="entry name" value="ALTERED INHERITANCE OF MITOCHONDRIA PROTEIN 9, MITOCHONDRIAL"/>
    <property type="match status" value="1"/>
</dbReference>
<organism evidence="3 4">
    <name type="scientific">Aspergillus coremiiformis</name>
    <dbReference type="NCBI Taxonomy" id="138285"/>
    <lineage>
        <taxon>Eukaryota</taxon>
        <taxon>Fungi</taxon>
        <taxon>Dikarya</taxon>
        <taxon>Ascomycota</taxon>
        <taxon>Pezizomycotina</taxon>
        <taxon>Eurotiomycetes</taxon>
        <taxon>Eurotiomycetidae</taxon>
        <taxon>Eurotiales</taxon>
        <taxon>Aspergillaceae</taxon>
        <taxon>Aspergillus</taxon>
        <taxon>Aspergillus subgen. Circumdati</taxon>
    </lineage>
</organism>
<sequence length="540" mass="62664">MVTPPVNSAGSNQDLFSYTAGRYIFNEKLRFEERYAEFNVEALKTVAASSVGRETVVQIRKLAEGGFNRVFVLTMNDGLEVIAKIPYPLTVPKKLTTESEVATLDFLHTKGIPVPQVYTYSSESNNVVGTEYIIMEKASGQPLDRRWFDLTPKERVRLVTSYVDIERKLFSIPFGSYGSLYYTHSVHPNLQSDLYRTSHGDNEGRFCIGPSADYMFWRGKRAFLDLERGPWRDHRDYVRSVGQRELEWTSRYGKPQQNDFPHNTIVKGEISPGIYLDLLKKFMSMAPYILPEKRESPMNMPTLRHPDLNPSNVFISDACEISCIIDWQHSSILPLLLTAGNPPLFENPDSEPPKSLEKPSLPKDYSSLSPEEQSKAGELHRRRMLFYLYMVFNGRDNKAHLEALRYPLLPLRQHVVDRAGRQWSGNVITLKGALLRLTEHWEQLVNNIEKNDCPVSFNKEESEEFYRVEENWFKMTILLEYWRSLLDDLGQDGWVRHESYKAVMETNKKLKEEWLAEAEDEEDFMSADLFWPFQDHEEID</sequence>
<dbReference type="Proteomes" id="UP000327118">
    <property type="component" value="Unassembled WGS sequence"/>
</dbReference>
<accession>A0A5N6YZL5</accession>
<dbReference type="SUPFAM" id="SSF56112">
    <property type="entry name" value="Protein kinase-like (PK-like)"/>
    <property type="match status" value="1"/>
</dbReference>
<dbReference type="InterPro" id="IPR002575">
    <property type="entry name" value="Aminoglycoside_PTrfase"/>
</dbReference>
<feature type="region of interest" description="Disordered" evidence="1">
    <location>
        <begin position="344"/>
        <end position="376"/>
    </location>
</feature>
<evidence type="ECO:0000256" key="1">
    <source>
        <dbReference type="SAM" id="MobiDB-lite"/>
    </source>
</evidence>
<feature type="compositionally biased region" description="Basic and acidic residues" evidence="1">
    <location>
        <begin position="351"/>
        <end position="361"/>
    </location>
</feature>
<dbReference type="GO" id="GO:0016301">
    <property type="term" value="F:kinase activity"/>
    <property type="evidence" value="ECO:0007669"/>
    <property type="project" value="UniProtKB-KW"/>
</dbReference>
<reference evidence="4" key="1">
    <citation type="submission" date="2019-04" db="EMBL/GenBank/DDBJ databases">
        <title>Friends and foes A comparative genomics studyof 23 Aspergillus species from section Flavi.</title>
        <authorList>
            <consortium name="DOE Joint Genome Institute"/>
            <person name="Kjaerbolling I."/>
            <person name="Vesth T."/>
            <person name="Frisvad J.C."/>
            <person name="Nybo J.L."/>
            <person name="Theobald S."/>
            <person name="Kildgaard S."/>
            <person name="Isbrandt T."/>
            <person name="Kuo A."/>
            <person name="Sato A."/>
            <person name="Lyhne E.K."/>
            <person name="Kogle M.E."/>
            <person name="Wiebenga A."/>
            <person name="Kun R.S."/>
            <person name="Lubbers R.J."/>
            <person name="Makela M.R."/>
            <person name="Barry K."/>
            <person name="Chovatia M."/>
            <person name="Clum A."/>
            <person name="Daum C."/>
            <person name="Haridas S."/>
            <person name="He G."/>
            <person name="LaButti K."/>
            <person name="Lipzen A."/>
            <person name="Mondo S."/>
            <person name="Riley R."/>
            <person name="Salamov A."/>
            <person name="Simmons B.A."/>
            <person name="Magnuson J.K."/>
            <person name="Henrissat B."/>
            <person name="Mortensen U.H."/>
            <person name="Larsen T.O."/>
            <person name="Devries R.P."/>
            <person name="Grigoriev I.V."/>
            <person name="Machida M."/>
            <person name="Baker S.E."/>
            <person name="Andersen M.R."/>
        </authorList>
    </citation>
    <scope>NUCLEOTIDE SEQUENCE [LARGE SCALE GENOMIC DNA]</scope>
    <source>
        <strain evidence="4">CBS 553.77</strain>
    </source>
</reference>
<dbReference type="InterPro" id="IPR051035">
    <property type="entry name" value="Mito_inheritance_9"/>
</dbReference>
<dbReference type="PANTHER" id="PTHR36091:SF2">
    <property type="entry name" value="AMINOGLYCOSIDE PHOSPHOTRANSFERASE DOMAIN-CONTAINING PROTEIN"/>
    <property type="match status" value="1"/>
</dbReference>
<dbReference type="Gene3D" id="3.30.200.20">
    <property type="entry name" value="Phosphorylase Kinase, domain 1"/>
    <property type="match status" value="1"/>
</dbReference>
<proteinExistence type="predicted"/>
<dbReference type="InterPro" id="IPR011009">
    <property type="entry name" value="Kinase-like_dom_sf"/>
</dbReference>
<keyword evidence="3" id="KW-0418">Kinase</keyword>
<evidence type="ECO:0000313" key="3">
    <source>
        <dbReference type="EMBL" id="KAE8350854.1"/>
    </source>
</evidence>
<dbReference type="Pfam" id="PF01636">
    <property type="entry name" value="APH"/>
    <property type="match status" value="1"/>
</dbReference>